<evidence type="ECO:0000313" key="3">
    <source>
        <dbReference type="EMBL" id="KOO53592.1"/>
    </source>
</evidence>
<proteinExistence type="predicted"/>
<gene>
    <name evidence="3" type="ORF">Ctob_016136</name>
</gene>
<reference evidence="4" key="1">
    <citation type="journal article" date="2015" name="PLoS Genet.">
        <title>Genome Sequence and Transcriptome Analyses of Chrysochromulina tobin: Metabolic Tools for Enhanced Algal Fitness in the Prominent Order Prymnesiales (Haptophyceae).</title>
        <authorList>
            <person name="Hovde B.T."/>
            <person name="Deodato C.R."/>
            <person name="Hunsperger H.M."/>
            <person name="Ryken S.A."/>
            <person name="Yost W."/>
            <person name="Jha R.K."/>
            <person name="Patterson J."/>
            <person name="Monnat R.J. Jr."/>
            <person name="Barlow S.B."/>
            <person name="Starkenburg S.R."/>
            <person name="Cattolico R.A."/>
        </authorList>
    </citation>
    <scope>NUCLEOTIDE SEQUENCE</scope>
    <source>
        <strain evidence="4">CCMP291</strain>
    </source>
</reference>
<keyword evidence="4" id="KW-1185">Reference proteome</keyword>
<protein>
    <submittedName>
        <fullName evidence="3">NADPh-dependent fmn reductase</fullName>
    </submittedName>
</protein>
<dbReference type="InterPro" id="IPR002933">
    <property type="entry name" value="Peptidase_M20"/>
</dbReference>
<dbReference type="EMBL" id="JWZX01000166">
    <property type="protein sequence ID" value="KOO53592.1"/>
    <property type="molecule type" value="Genomic_DNA"/>
</dbReference>
<dbReference type="Pfam" id="PF01546">
    <property type="entry name" value="Peptidase_M20"/>
    <property type="match status" value="1"/>
</dbReference>
<keyword evidence="1" id="KW-0862">Zinc</keyword>
<dbReference type="PANTHER" id="PTHR43808">
    <property type="entry name" value="ACETYLORNITHINE DEACETYLASE"/>
    <property type="match status" value="1"/>
</dbReference>
<name>A0A0M0LRS2_9EUKA</name>
<feature type="region of interest" description="Disordered" evidence="2">
    <location>
        <begin position="385"/>
        <end position="404"/>
    </location>
</feature>
<feature type="non-terminal residue" evidence="3">
    <location>
        <position position="1"/>
    </location>
</feature>
<evidence type="ECO:0000313" key="4">
    <source>
        <dbReference type="Proteomes" id="UP000037460"/>
    </source>
</evidence>
<dbReference type="Gene3D" id="3.40.630.10">
    <property type="entry name" value="Zn peptidases"/>
    <property type="match status" value="1"/>
</dbReference>
<organism evidence="3 4">
    <name type="scientific">Chrysochromulina tobinii</name>
    <dbReference type="NCBI Taxonomy" id="1460289"/>
    <lineage>
        <taxon>Eukaryota</taxon>
        <taxon>Haptista</taxon>
        <taxon>Haptophyta</taxon>
        <taxon>Prymnesiophyceae</taxon>
        <taxon>Prymnesiales</taxon>
        <taxon>Chrysochromulinaceae</taxon>
        <taxon>Chrysochromulina</taxon>
    </lineage>
</organism>
<evidence type="ECO:0000256" key="1">
    <source>
        <dbReference type="ARBA" id="ARBA00022833"/>
    </source>
</evidence>
<dbReference type="Proteomes" id="UP000037460">
    <property type="component" value="Unassembled WGS sequence"/>
</dbReference>
<dbReference type="OrthoDB" id="7832001at2759"/>
<comment type="caution">
    <text evidence="3">The sequence shown here is derived from an EMBL/GenBank/DDBJ whole genome shotgun (WGS) entry which is preliminary data.</text>
</comment>
<dbReference type="PANTHER" id="PTHR43808:SF8">
    <property type="entry name" value="PEPTIDASE M20 DIMERISATION DOMAIN-CONTAINING PROTEIN"/>
    <property type="match status" value="1"/>
</dbReference>
<dbReference type="InterPro" id="IPR050072">
    <property type="entry name" value="Peptidase_M20A"/>
</dbReference>
<feature type="compositionally biased region" description="Gly residues" evidence="2">
    <location>
        <begin position="332"/>
        <end position="343"/>
    </location>
</feature>
<accession>A0A0M0LRS2</accession>
<dbReference type="SUPFAM" id="SSF53187">
    <property type="entry name" value="Zn-dependent exopeptidases"/>
    <property type="match status" value="1"/>
</dbReference>
<dbReference type="AlphaFoldDB" id="A0A0M0LRS2"/>
<dbReference type="GO" id="GO:0016787">
    <property type="term" value="F:hydrolase activity"/>
    <property type="evidence" value="ECO:0007669"/>
    <property type="project" value="InterPro"/>
</dbReference>
<sequence length="577" mass="61761">TSQGAHFSSHGWSIRRDAAGNLCCIPAAVDTSRPVLWLNAHVDTVDASHADFGGCDPFTCIESETHLIGRGANDCKAGVAFMMWYGEQLAKGRLPAFNGGFLVTRREEAGSKLPRTACQFASDLTSGRLPMSTLPRSTYIWILENTVSLATHLKQPVPEVAVYDRERHSLLLLCHGTLASLGHALLGLADHHEWKTVAIWPSVRAAGAHVLQELTLAEAAHALVAEGVEKVRGGFREGSRTSRRRIEPDEALERLRVPPMALSQHTHEGGHSCTVPNAGNRIFQCLVHEAVHASERCDGVELPPAALPAWASMMTMSAGTHGSGHGSAPAGGRDGGAGDGSGELEGTALGTALLWSGFESQPTRVASSVTSLPRSALPRSPAIELSRPPAISSEPGVDRPSCGSCASDQEHTLVLNYRGLKSRTELEAQIQALVTTLGQEGLEWSAGSDLDSGIGAQQKEFILASQLPQVVEDVVESLNGAVTLKYEPNPGRSDASHLWRSLPEDLRGKRVVPFTCGPGHRSHLCQQERVMRKTHGPNEGFHKSTGRATLPFFVELVRRFRLPTAKASGQQVAASSD</sequence>
<evidence type="ECO:0000256" key="2">
    <source>
        <dbReference type="SAM" id="MobiDB-lite"/>
    </source>
</evidence>
<feature type="region of interest" description="Disordered" evidence="2">
    <location>
        <begin position="318"/>
        <end position="344"/>
    </location>
</feature>